<name>A0A0D6FFF2_CORDP</name>
<feature type="transmembrane region" description="Helical" evidence="1">
    <location>
        <begin position="101"/>
        <end position="127"/>
    </location>
</feature>
<evidence type="ECO:0000313" key="3">
    <source>
        <dbReference type="Proteomes" id="UP000480222"/>
    </source>
</evidence>
<dbReference type="OMA" id="IYVEYDV"/>
<gene>
    <name evidence="2" type="ORF">CIP107547_00525</name>
</gene>
<keyword evidence="1" id="KW-0472">Membrane</keyword>
<evidence type="ECO:0008006" key="4">
    <source>
        <dbReference type="Google" id="ProtNLM"/>
    </source>
</evidence>
<protein>
    <recommendedName>
        <fullName evidence="4">DUF3592 domain-containing protein</fullName>
    </recommendedName>
</protein>
<dbReference type="EMBL" id="CADDAV010000008">
    <property type="protein sequence ID" value="CAB0586609.1"/>
    <property type="molecule type" value="Genomic_DNA"/>
</dbReference>
<evidence type="ECO:0000256" key="1">
    <source>
        <dbReference type="SAM" id="Phobius"/>
    </source>
</evidence>
<dbReference type="KEGG" id="cdi:DIP0424"/>
<evidence type="ECO:0000313" key="2">
    <source>
        <dbReference type="EMBL" id="CAB0586609.1"/>
    </source>
</evidence>
<dbReference type="AlphaFoldDB" id="A0A0D6FFF2"/>
<keyword evidence="1" id="KW-0812">Transmembrane</keyword>
<comment type="caution">
    <text evidence="2">The sequence shown here is derived from an EMBL/GenBank/DDBJ whole genome shotgun (WGS) entry which is preliminary data.</text>
</comment>
<keyword evidence="1" id="KW-1133">Transmembrane helix</keyword>
<dbReference type="OrthoDB" id="4426042at2"/>
<dbReference type="PROSITE" id="PS51257">
    <property type="entry name" value="PROKAR_LIPOPROTEIN"/>
    <property type="match status" value="1"/>
</dbReference>
<dbReference type="KEGG" id="cdip:ERS451417_00346"/>
<reference evidence="2 3" key="1">
    <citation type="submission" date="2020-02" db="EMBL/GenBank/DDBJ databases">
        <authorList>
            <person name="Brisse S."/>
        </authorList>
    </citation>
    <scope>NUCLEOTIDE SEQUENCE [LARGE SCALE GENOMIC DNA]</scope>
    <source>
        <strain evidence="2">CIP107547</strain>
    </source>
</reference>
<dbReference type="GeneID" id="29423336"/>
<organism evidence="2 3">
    <name type="scientific">Corynebacterium diphtheriae</name>
    <dbReference type="NCBI Taxonomy" id="1717"/>
    <lineage>
        <taxon>Bacteria</taxon>
        <taxon>Bacillati</taxon>
        <taxon>Actinomycetota</taxon>
        <taxon>Actinomycetes</taxon>
        <taxon>Mycobacteriales</taxon>
        <taxon>Corynebacteriaceae</taxon>
        <taxon>Corynebacterium</taxon>
    </lineage>
</organism>
<accession>A0A0D6FFF2</accession>
<dbReference type="RefSeq" id="WP_004566647.1">
    <property type="nucleotide sequence ID" value="NZ_CAJDXW010000008.1"/>
</dbReference>
<proteinExistence type="predicted"/>
<sequence length="130" mass="14454">MKRRLHQLVLALYAAAVLGCASMVIGPAINDYHIARNSGRVLAKVLDVGTFRTTVEYQDEDNMYHSPKGGLMYPTGLGRGQRVWVNYSKDNPDLVKVEGRAWTLAIIPALSIWVVASLIFAGLWWIVGRL</sequence>
<dbReference type="Proteomes" id="UP000480222">
    <property type="component" value="Unassembled WGS sequence"/>
</dbReference>